<dbReference type="SMART" id="SM00091">
    <property type="entry name" value="PAS"/>
    <property type="match status" value="3"/>
</dbReference>
<protein>
    <submittedName>
        <fullName evidence="2">Diguanylate cyclase/phosphodiesterase with PAS/PAC sensor(S)</fullName>
    </submittedName>
</protein>
<dbReference type="SUPFAM" id="SSF55785">
    <property type="entry name" value="PYP-like sensor domain (PAS domain)"/>
    <property type="match status" value="3"/>
</dbReference>
<feature type="domain" description="PAS" evidence="1">
    <location>
        <begin position="17"/>
        <end position="87"/>
    </location>
</feature>
<dbReference type="NCBIfam" id="TIGR00229">
    <property type="entry name" value="sensory_box"/>
    <property type="match status" value="2"/>
</dbReference>
<dbReference type="GO" id="GO:0006355">
    <property type="term" value="P:regulation of DNA-templated transcription"/>
    <property type="evidence" value="ECO:0007669"/>
    <property type="project" value="InterPro"/>
</dbReference>
<sequence>MNTVAGDGSGSPVPLREERDLATLLEEFPEIVLVLSASGAVRWGNHRAEEVFGVALADAVGTSVLDFVHHDDLELVHRSFESVQRKEVGNPIEVRVRVRGQWRLIELIGRPVGLVEDGAILFALRDLTQRRRFEVAHDDVARFRALVHNVDAIIVLATREGIVRSVSGSLTRRLGHDPEDLEGVSLGAIVADEDRALFDEAVAATATATDRAPVVRSLRLVDRAGGVAGTYELSLVNVGDDPVLEGLVVTAHDVSSREAAEQRLHDALDELHATLSLLHATLESTADGLIVVDRDRRVVSHNQRFVTMWQIAPSLVEAPYGDLLAAVLERVNDPDAFRALTEELYAHPSLESDDLVALRDGRTLRCLSRPQRVDDAIVGRVWSFSDVTAQ</sequence>
<reference evidence="2" key="1">
    <citation type="submission" date="2013-08" db="EMBL/GenBank/DDBJ databases">
        <authorList>
            <person name="Mendez C."/>
            <person name="Richter M."/>
            <person name="Ferrer M."/>
            <person name="Sanchez J."/>
        </authorList>
    </citation>
    <scope>NUCLEOTIDE SEQUENCE</scope>
</reference>
<comment type="caution">
    <text evidence="2">The sequence shown here is derived from an EMBL/GenBank/DDBJ whole genome shotgun (WGS) entry which is preliminary data.</text>
</comment>
<proteinExistence type="predicted"/>
<dbReference type="PANTHER" id="PTHR44757:SF2">
    <property type="entry name" value="BIOFILM ARCHITECTURE MAINTENANCE PROTEIN MBAA"/>
    <property type="match status" value="1"/>
</dbReference>
<dbReference type="Pfam" id="PF00989">
    <property type="entry name" value="PAS"/>
    <property type="match status" value="1"/>
</dbReference>
<dbReference type="InterPro" id="IPR052155">
    <property type="entry name" value="Biofilm_reg_signaling"/>
</dbReference>
<dbReference type="PROSITE" id="PS50112">
    <property type="entry name" value="PAS"/>
    <property type="match status" value="2"/>
</dbReference>
<dbReference type="AlphaFoldDB" id="T1BG37"/>
<feature type="non-terminal residue" evidence="2">
    <location>
        <position position="390"/>
    </location>
</feature>
<dbReference type="Pfam" id="PF12860">
    <property type="entry name" value="PAS_7"/>
    <property type="match status" value="1"/>
</dbReference>
<dbReference type="InterPro" id="IPR013767">
    <property type="entry name" value="PAS_fold"/>
</dbReference>
<dbReference type="InterPro" id="IPR013656">
    <property type="entry name" value="PAS_4"/>
</dbReference>
<dbReference type="InterPro" id="IPR035965">
    <property type="entry name" value="PAS-like_dom_sf"/>
</dbReference>
<feature type="domain" description="PAS" evidence="1">
    <location>
        <begin position="139"/>
        <end position="209"/>
    </location>
</feature>
<accession>T1BG37</accession>
<dbReference type="EMBL" id="AUZY01006822">
    <property type="protein sequence ID" value="EQD53105.1"/>
    <property type="molecule type" value="Genomic_DNA"/>
</dbReference>
<gene>
    <name evidence="2" type="ORF">B1B_10424</name>
</gene>
<name>T1BG37_9ZZZZ</name>
<dbReference type="Pfam" id="PF08448">
    <property type="entry name" value="PAS_4"/>
    <property type="match status" value="1"/>
</dbReference>
<evidence type="ECO:0000259" key="1">
    <source>
        <dbReference type="PROSITE" id="PS50112"/>
    </source>
</evidence>
<reference evidence="2" key="2">
    <citation type="journal article" date="2014" name="ISME J.">
        <title>Microbial stratification in low pH oxic and suboxic macroscopic growths along an acid mine drainage.</title>
        <authorList>
            <person name="Mendez-Garcia C."/>
            <person name="Mesa V."/>
            <person name="Sprenger R.R."/>
            <person name="Richter M."/>
            <person name="Diez M.S."/>
            <person name="Solano J."/>
            <person name="Bargiela R."/>
            <person name="Golyshina O.V."/>
            <person name="Manteca A."/>
            <person name="Ramos J.L."/>
            <person name="Gallego J.R."/>
            <person name="Llorente I."/>
            <person name="Martins Dos Santos V.A."/>
            <person name="Jensen O.N."/>
            <person name="Pelaez A.I."/>
            <person name="Sanchez J."/>
            <person name="Ferrer M."/>
        </authorList>
    </citation>
    <scope>NUCLEOTIDE SEQUENCE</scope>
</reference>
<dbReference type="CDD" id="cd00130">
    <property type="entry name" value="PAS"/>
    <property type="match status" value="1"/>
</dbReference>
<dbReference type="InterPro" id="IPR000014">
    <property type="entry name" value="PAS"/>
</dbReference>
<dbReference type="Gene3D" id="3.30.450.20">
    <property type="entry name" value="PAS domain"/>
    <property type="match status" value="3"/>
</dbReference>
<dbReference type="PANTHER" id="PTHR44757">
    <property type="entry name" value="DIGUANYLATE CYCLASE DGCP"/>
    <property type="match status" value="1"/>
</dbReference>
<organism evidence="2">
    <name type="scientific">mine drainage metagenome</name>
    <dbReference type="NCBI Taxonomy" id="410659"/>
    <lineage>
        <taxon>unclassified sequences</taxon>
        <taxon>metagenomes</taxon>
        <taxon>ecological metagenomes</taxon>
    </lineage>
</organism>
<evidence type="ECO:0000313" key="2">
    <source>
        <dbReference type="EMBL" id="EQD53105.1"/>
    </source>
</evidence>